<dbReference type="PANTHER" id="PTHR13211">
    <property type="entry name" value="TELOMERASE CAJAL BODY PROTEIN 1"/>
    <property type="match status" value="1"/>
</dbReference>
<feature type="region of interest" description="Disordered" evidence="1">
    <location>
        <begin position="499"/>
        <end position="550"/>
    </location>
</feature>
<evidence type="ECO:0000313" key="2">
    <source>
        <dbReference type="EMBL" id="OLP94395.1"/>
    </source>
</evidence>
<dbReference type="AlphaFoldDB" id="A0A1Q9DGW1"/>
<feature type="compositionally biased region" description="Basic and acidic residues" evidence="1">
    <location>
        <begin position="535"/>
        <end position="547"/>
    </location>
</feature>
<feature type="compositionally biased region" description="Polar residues" evidence="1">
    <location>
        <begin position="280"/>
        <end position="298"/>
    </location>
</feature>
<dbReference type="SUPFAM" id="SSF50978">
    <property type="entry name" value="WD40 repeat-like"/>
    <property type="match status" value="1"/>
</dbReference>
<organism evidence="2 3">
    <name type="scientific">Symbiodinium microadriaticum</name>
    <name type="common">Dinoflagellate</name>
    <name type="synonym">Zooxanthella microadriatica</name>
    <dbReference type="NCBI Taxonomy" id="2951"/>
    <lineage>
        <taxon>Eukaryota</taxon>
        <taxon>Sar</taxon>
        <taxon>Alveolata</taxon>
        <taxon>Dinophyceae</taxon>
        <taxon>Suessiales</taxon>
        <taxon>Symbiodiniaceae</taxon>
        <taxon>Symbiodinium</taxon>
    </lineage>
</organism>
<dbReference type="EMBL" id="LSRX01000544">
    <property type="protein sequence ID" value="OLP94395.1"/>
    <property type="molecule type" value="Genomic_DNA"/>
</dbReference>
<sequence>MKDFNSTVRWNNFVKGCKWSPDGSVILAVHDDEILRLYQVPEDSSTATSSKGRPLTSYASAAEGGPVLDFCFFPSFNSEFPASCCFITSSQDHPIHLRDALTGSLRNTYRPFNHVDEDFYMEKLSTDDYQRTRTLAICEAQGVSEDRYRRAIKAGKVPVVFTFVELSGEQGSISIDEAEKTINAQLCAELLANLGLKVPTQKEAQIALIQTVAASKLLGKAPSKKIVEEWAKREGNMHRALLSYVIERSRRNETVRTGYDNLALLKKMVHKLRDEWSKGSKASSTGHNDPSRQPTKTSIDVDASGGEDSWPDVGSAVKDPVTPHRKRDPAIVDTEEQDDDPDEGLEDKDMEEEDEEAMQELDAEDDAPVVKKRPASKVLKKPAAKATKTEAVCREKTEEEGEVEEGETCGEENNKEDETQEEAKEEEQGEEDEEVEPEEPPKPKTVVDGLSDYRYQNAAFYVTPVDERNLLKMNKKFSASFEKNKSGGAKPVKRALADELAAAQDAEPVKGPKLRRGKALKRPEADDQAAQSDTQEPKDKAKAEVTEKSGTIRRGVKKWMTRAEMEKKWDKDITDAIIAYKNSSRSIYEEDVRAHPDAPESEVAMQYWVLDSEATEERREDWMSKLLSMDDAPSPSRTPKRGPLKKGKGKTKKAKAKAKEDDKVVKKAQKVLDQASKKIQELSGEKFRDAFLDDAKTKLSTITKSRRKLQDAVDATKVDSMPELTEATSDVIQGVDRFLLPAKQANPKAKAKSSSN</sequence>
<proteinExistence type="predicted"/>
<feature type="compositionally biased region" description="Basic residues" evidence="1">
    <location>
        <begin position="638"/>
        <end position="656"/>
    </location>
</feature>
<keyword evidence="3" id="KW-1185">Reference proteome</keyword>
<accession>A0A1Q9DGW1</accession>
<name>A0A1Q9DGW1_SYMMI</name>
<dbReference type="OrthoDB" id="239865at2759"/>
<comment type="caution">
    <text evidence="2">The sequence shown here is derived from an EMBL/GenBank/DDBJ whole genome shotgun (WGS) entry which is preliminary data.</text>
</comment>
<feature type="compositionally biased region" description="Acidic residues" evidence="1">
    <location>
        <begin position="333"/>
        <end position="367"/>
    </location>
</feature>
<dbReference type="Proteomes" id="UP000186817">
    <property type="component" value="Unassembled WGS sequence"/>
</dbReference>
<dbReference type="InterPro" id="IPR051150">
    <property type="entry name" value="SWT21/TCAB1_mRNA_Telomere"/>
</dbReference>
<feature type="compositionally biased region" description="Acidic residues" evidence="1">
    <location>
        <begin position="398"/>
        <end position="411"/>
    </location>
</feature>
<feature type="compositionally biased region" description="Acidic residues" evidence="1">
    <location>
        <begin position="418"/>
        <end position="438"/>
    </location>
</feature>
<feature type="region of interest" description="Disordered" evidence="1">
    <location>
        <begin position="276"/>
        <end position="453"/>
    </location>
</feature>
<evidence type="ECO:0000313" key="3">
    <source>
        <dbReference type="Proteomes" id="UP000186817"/>
    </source>
</evidence>
<protein>
    <submittedName>
        <fullName evidence="2">Telomerase Cajal body protein 1</fullName>
    </submittedName>
</protein>
<dbReference type="PANTHER" id="PTHR13211:SF0">
    <property type="entry name" value="TELOMERASE CAJAL BODY PROTEIN 1"/>
    <property type="match status" value="1"/>
</dbReference>
<feature type="compositionally biased region" description="Basic residues" evidence="1">
    <location>
        <begin position="370"/>
        <end position="383"/>
    </location>
</feature>
<dbReference type="InterPro" id="IPR015943">
    <property type="entry name" value="WD40/YVTN_repeat-like_dom_sf"/>
</dbReference>
<gene>
    <name evidence="2" type="primary">WRAP53</name>
    <name evidence="2" type="ORF">AK812_SmicGene23596</name>
</gene>
<dbReference type="Gene3D" id="2.130.10.10">
    <property type="entry name" value="YVTN repeat-like/Quinoprotein amine dehydrogenase"/>
    <property type="match status" value="1"/>
</dbReference>
<reference evidence="2 3" key="1">
    <citation type="submission" date="2016-02" db="EMBL/GenBank/DDBJ databases">
        <title>Genome analysis of coral dinoflagellate symbionts highlights evolutionary adaptations to a symbiotic lifestyle.</title>
        <authorList>
            <person name="Aranda M."/>
            <person name="Li Y."/>
            <person name="Liew Y.J."/>
            <person name="Baumgarten S."/>
            <person name="Simakov O."/>
            <person name="Wilson M."/>
            <person name="Piel J."/>
            <person name="Ashoor H."/>
            <person name="Bougouffa S."/>
            <person name="Bajic V.B."/>
            <person name="Ryu T."/>
            <person name="Ravasi T."/>
            <person name="Bayer T."/>
            <person name="Micklem G."/>
            <person name="Kim H."/>
            <person name="Bhak J."/>
            <person name="Lajeunesse T.C."/>
            <person name="Voolstra C.R."/>
        </authorList>
    </citation>
    <scope>NUCLEOTIDE SEQUENCE [LARGE SCALE GENOMIC DNA]</scope>
    <source>
        <strain evidence="2 3">CCMP2467</strain>
    </source>
</reference>
<dbReference type="InterPro" id="IPR036322">
    <property type="entry name" value="WD40_repeat_dom_sf"/>
</dbReference>
<evidence type="ECO:0000256" key="1">
    <source>
        <dbReference type="SAM" id="MobiDB-lite"/>
    </source>
</evidence>
<feature type="region of interest" description="Disordered" evidence="1">
    <location>
        <begin position="619"/>
        <end position="662"/>
    </location>
</feature>
<feature type="compositionally biased region" description="Basic and acidic residues" evidence="1">
    <location>
        <begin position="387"/>
        <end position="397"/>
    </location>
</feature>